<accession>A0A412AWD1</accession>
<comment type="caution">
    <text evidence="2">The sequence shown here is derived from an EMBL/GenBank/DDBJ whole genome shotgun (WGS) entry which is preliminary data.</text>
</comment>
<reference evidence="2 3" key="1">
    <citation type="submission" date="2018-08" db="EMBL/GenBank/DDBJ databases">
        <title>A genome reference for cultivated species of the human gut microbiota.</title>
        <authorList>
            <person name="Zou Y."/>
            <person name="Xue W."/>
            <person name="Luo G."/>
        </authorList>
    </citation>
    <scope>NUCLEOTIDE SEQUENCE [LARGE SCALE GENOMIC DNA]</scope>
    <source>
        <strain evidence="2 3">AF28-26</strain>
    </source>
</reference>
<name>A0A412AWD1_9FIRM</name>
<dbReference type="PANTHER" id="PTHR37826:SF2">
    <property type="entry name" value="ZINC-RIBBON DOMAIN-CONTAINING PROTEIN"/>
    <property type="match status" value="1"/>
</dbReference>
<proteinExistence type="predicted"/>
<dbReference type="Proteomes" id="UP000284751">
    <property type="component" value="Unassembled WGS sequence"/>
</dbReference>
<sequence>MGLIKAGIGALGGTLADQWKEFFYCESMPKEVLVTKGQKRVSGRSSNTKGNDNIISNGSGIAVADGQCMIIVEQGKIVEVCAEPGEFTYDTSTEPSIFSGSLGESIKETFKTIGKRFTYGGDTGKDQRVYYFNTKELIDNKFGTPNPIPFRVVDSKIGLDVDVSVRCSGVYSYKIADPLLFYTNVCGNVEQEYSREELDGQLKTEFISALQPAFGRLSDLELRPNQIVSHNTDLENAMNTALSEKWGILRGLKVVSIALGSVTLPEEDAEMIKQAQRAAIMRDPTMAAATLVGAQADAMKAAASNEAGAMTGFMGMGMAMNAGGGMNAQNLFAMGQQQQQQAQPSAPAVAPTADSWKCACGATATGKFCPECGAKKPEPVQAGTWKCKCGATATGKFCPECGSPKPADTDSWTCSCGTVNKGKFCQNCGAKKPEGAPLYRCDKCGWEPEDPKNPPKFCPECGDIFDDSDRK</sequence>
<organism evidence="2 3">
    <name type="scientific">[Clostridium] leptum</name>
    <dbReference type="NCBI Taxonomy" id="1535"/>
    <lineage>
        <taxon>Bacteria</taxon>
        <taxon>Bacillati</taxon>
        <taxon>Bacillota</taxon>
        <taxon>Clostridia</taxon>
        <taxon>Eubacteriales</taxon>
        <taxon>Oscillospiraceae</taxon>
        <taxon>Oscillospiraceae incertae sedis</taxon>
    </lineage>
</organism>
<dbReference type="PANTHER" id="PTHR37826">
    <property type="entry name" value="FLOTILLIN BAND_7_5 DOMAIN PROTEIN"/>
    <property type="match status" value="1"/>
</dbReference>
<dbReference type="InterPro" id="IPR036013">
    <property type="entry name" value="Band_7/SPFH_dom_sf"/>
</dbReference>
<dbReference type="AlphaFoldDB" id="A0A412AWD1"/>
<dbReference type="CDD" id="cd00350">
    <property type="entry name" value="rubredoxin_like"/>
    <property type="match status" value="1"/>
</dbReference>
<gene>
    <name evidence="2" type="ORF">DWY99_08870</name>
</gene>
<dbReference type="SUPFAM" id="SSF117892">
    <property type="entry name" value="Band 7/SPFH domain"/>
    <property type="match status" value="1"/>
</dbReference>
<evidence type="ECO:0000313" key="3">
    <source>
        <dbReference type="Proteomes" id="UP000284751"/>
    </source>
</evidence>
<protein>
    <submittedName>
        <fullName evidence="2">SPFH domain-containing protein</fullName>
    </submittedName>
</protein>
<evidence type="ECO:0000313" key="2">
    <source>
        <dbReference type="EMBL" id="RGQ39463.1"/>
    </source>
</evidence>
<dbReference type="CDD" id="cd03408">
    <property type="entry name" value="SPFH_like_u1"/>
    <property type="match status" value="1"/>
</dbReference>
<dbReference type="InterPro" id="IPR033880">
    <property type="entry name" value="SPFH_YdjI"/>
</dbReference>
<feature type="domain" description="SPFH" evidence="1">
    <location>
        <begin position="52"/>
        <end position="276"/>
    </location>
</feature>
<dbReference type="EMBL" id="QRTC01000033">
    <property type="protein sequence ID" value="RGQ39463.1"/>
    <property type="molecule type" value="Genomic_DNA"/>
</dbReference>
<evidence type="ECO:0000259" key="1">
    <source>
        <dbReference type="Pfam" id="PF13421"/>
    </source>
</evidence>
<dbReference type="Pfam" id="PF13421">
    <property type="entry name" value="Band_7_1"/>
    <property type="match status" value="1"/>
</dbReference>